<feature type="region of interest" description="Disordered" evidence="1">
    <location>
        <begin position="1"/>
        <end position="40"/>
    </location>
</feature>
<dbReference type="AlphaFoldDB" id="A0AAE1NR07"/>
<name>A0AAE1NR07_9EUCA</name>
<protein>
    <submittedName>
        <fullName evidence="2">Uncharacterized protein</fullName>
    </submittedName>
</protein>
<evidence type="ECO:0000313" key="2">
    <source>
        <dbReference type="EMBL" id="KAK4293879.1"/>
    </source>
</evidence>
<feature type="compositionally biased region" description="Basic and acidic residues" evidence="1">
    <location>
        <begin position="9"/>
        <end position="34"/>
    </location>
</feature>
<organism evidence="2 3">
    <name type="scientific">Petrolisthes manimaculis</name>
    <dbReference type="NCBI Taxonomy" id="1843537"/>
    <lineage>
        <taxon>Eukaryota</taxon>
        <taxon>Metazoa</taxon>
        <taxon>Ecdysozoa</taxon>
        <taxon>Arthropoda</taxon>
        <taxon>Crustacea</taxon>
        <taxon>Multicrustacea</taxon>
        <taxon>Malacostraca</taxon>
        <taxon>Eumalacostraca</taxon>
        <taxon>Eucarida</taxon>
        <taxon>Decapoda</taxon>
        <taxon>Pleocyemata</taxon>
        <taxon>Anomura</taxon>
        <taxon>Galatheoidea</taxon>
        <taxon>Porcellanidae</taxon>
        <taxon>Petrolisthes</taxon>
    </lineage>
</organism>
<dbReference type="Proteomes" id="UP001292094">
    <property type="component" value="Unassembled WGS sequence"/>
</dbReference>
<sequence length="67" mass="7546">MLPIITDTDNNKGRDDDMPKNREKRKSLTSDTRYDTIASSSLPTHQRRLVFPGPLVRDSLAKGVGVY</sequence>
<accession>A0AAE1NR07</accession>
<dbReference type="EMBL" id="JAWZYT010004429">
    <property type="protein sequence ID" value="KAK4293879.1"/>
    <property type="molecule type" value="Genomic_DNA"/>
</dbReference>
<reference evidence="2" key="1">
    <citation type="submission" date="2023-11" db="EMBL/GenBank/DDBJ databases">
        <title>Genome assemblies of two species of porcelain crab, Petrolisthes cinctipes and Petrolisthes manimaculis (Anomura: Porcellanidae).</title>
        <authorList>
            <person name="Angst P."/>
        </authorList>
    </citation>
    <scope>NUCLEOTIDE SEQUENCE</scope>
    <source>
        <strain evidence="2">PB745_02</strain>
        <tissue evidence="2">Gill</tissue>
    </source>
</reference>
<evidence type="ECO:0000313" key="3">
    <source>
        <dbReference type="Proteomes" id="UP001292094"/>
    </source>
</evidence>
<evidence type="ECO:0000256" key="1">
    <source>
        <dbReference type="SAM" id="MobiDB-lite"/>
    </source>
</evidence>
<keyword evidence="3" id="KW-1185">Reference proteome</keyword>
<proteinExistence type="predicted"/>
<gene>
    <name evidence="2" type="ORF">Pmani_033455</name>
</gene>
<comment type="caution">
    <text evidence="2">The sequence shown here is derived from an EMBL/GenBank/DDBJ whole genome shotgun (WGS) entry which is preliminary data.</text>
</comment>